<name>K6ZKK6_9ALTE</name>
<organism evidence="1 2">
    <name type="scientific">Paraglaciecola psychrophila 170</name>
    <dbReference type="NCBI Taxonomy" id="1129794"/>
    <lineage>
        <taxon>Bacteria</taxon>
        <taxon>Pseudomonadati</taxon>
        <taxon>Pseudomonadota</taxon>
        <taxon>Gammaproteobacteria</taxon>
        <taxon>Alteromonadales</taxon>
        <taxon>Alteromonadaceae</taxon>
        <taxon>Paraglaciecola</taxon>
    </lineage>
</organism>
<proteinExistence type="predicted"/>
<gene>
    <name evidence="1" type="ORF">C427_5261</name>
</gene>
<dbReference type="EMBL" id="CP003837">
    <property type="protein sequence ID" value="AGH47358.1"/>
    <property type="molecule type" value="Genomic_DNA"/>
</dbReference>
<dbReference type="HOGENOM" id="CLU_3101866_0_0_6"/>
<dbReference type="KEGG" id="gps:C427_5261"/>
<dbReference type="Proteomes" id="UP000011864">
    <property type="component" value="Chromosome"/>
</dbReference>
<evidence type="ECO:0000313" key="2">
    <source>
        <dbReference type="Proteomes" id="UP000011864"/>
    </source>
</evidence>
<evidence type="ECO:0000313" key="1">
    <source>
        <dbReference type="EMBL" id="AGH47358.1"/>
    </source>
</evidence>
<sequence>MSNDAYAKLIFLSQILPGPSSSQFGFAKGLHKGGLAMVLRLLLALLYHHFY</sequence>
<reference evidence="1 2" key="1">
    <citation type="journal article" date="2013" name="Genome Announc.">
        <title>Complete Genome Sequence of Glaciecola psychrophila Strain 170T.</title>
        <authorList>
            <person name="Yin J."/>
            <person name="Chen J."/>
            <person name="Liu G."/>
            <person name="Yu Y."/>
            <person name="Song L."/>
            <person name="Wang X."/>
            <person name="Qu X."/>
        </authorList>
    </citation>
    <scope>NUCLEOTIDE SEQUENCE [LARGE SCALE GENOMIC DNA]</scope>
    <source>
        <strain evidence="1 2">170</strain>
    </source>
</reference>
<keyword evidence="2" id="KW-1185">Reference proteome</keyword>
<dbReference type="AlphaFoldDB" id="K6ZKK6"/>
<protein>
    <submittedName>
        <fullName evidence="1">Uncharacterized protein</fullName>
    </submittedName>
</protein>
<accession>K6ZKK6</accession>